<reference evidence="3 4" key="1">
    <citation type="submission" date="2018-06" db="EMBL/GenBank/DDBJ databases">
        <authorList>
            <consortium name="Pathogen Informatics"/>
            <person name="Doyle S."/>
        </authorList>
    </citation>
    <scope>NUCLEOTIDE SEQUENCE [LARGE SCALE GENOMIC DNA]</scope>
    <source>
        <strain evidence="3 4">NCTC11088</strain>
    </source>
</reference>
<evidence type="ECO:0000259" key="1">
    <source>
        <dbReference type="Pfam" id="PF13173"/>
    </source>
</evidence>
<dbReference type="Proteomes" id="UP000254777">
    <property type="component" value="Unassembled WGS sequence"/>
</dbReference>
<feature type="domain" description="AAA" evidence="1">
    <location>
        <begin position="20"/>
        <end position="150"/>
    </location>
</feature>
<gene>
    <name evidence="3" type="ORF">NCTC11088_01075</name>
</gene>
<name>A0A379DB90_9FIRM</name>
<dbReference type="PANTHER" id="PTHR33295:SF20">
    <property type="entry name" value="ATPASE"/>
    <property type="match status" value="1"/>
</dbReference>
<feature type="domain" description="DUF4143" evidence="2">
    <location>
        <begin position="201"/>
        <end position="348"/>
    </location>
</feature>
<accession>A0A379DB90</accession>
<dbReference type="AlphaFoldDB" id="A0A379DB90"/>
<dbReference type="Pfam" id="PF13635">
    <property type="entry name" value="DUF4143"/>
    <property type="match status" value="1"/>
</dbReference>
<evidence type="ECO:0000313" key="3">
    <source>
        <dbReference type="EMBL" id="SUB75286.1"/>
    </source>
</evidence>
<dbReference type="InterPro" id="IPR041682">
    <property type="entry name" value="AAA_14"/>
</dbReference>
<dbReference type="InterPro" id="IPR025420">
    <property type="entry name" value="DUF4143"/>
</dbReference>
<dbReference type="Pfam" id="PF13173">
    <property type="entry name" value="AAA_14"/>
    <property type="match status" value="1"/>
</dbReference>
<organism evidence="3 4">
    <name type="scientific">Peptoniphilus indolicus</name>
    <dbReference type="NCBI Taxonomy" id="33030"/>
    <lineage>
        <taxon>Bacteria</taxon>
        <taxon>Bacillati</taxon>
        <taxon>Bacillota</taxon>
        <taxon>Tissierellia</taxon>
        <taxon>Tissierellales</taxon>
        <taxon>Peptoniphilaceae</taxon>
        <taxon>Peptoniphilus</taxon>
    </lineage>
</organism>
<evidence type="ECO:0008006" key="5">
    <source>
        <dbReference type="Google" id="ProtNLM"/>
    </source>
</evidence>
<proteinExistence type="predicted"/>
<sequence>MFDRPMYLEKLKRFKDTDFIKVITGVRRSGKSVILKLYSEYLKSLGISGKNIIYINFELFEYQNIKNERDFHELISSLNLKKDVKYYFLFDEIQFVDGWQKVINSLRISFEADIVITGSNANMLSGELATFLSGRYVEIPVHPFSFKEFLYVKGIDLNSRYVDTAYSEYEIYGGFPSVVIAEKAIKDTVLSGIFDSIVLNDVAFRSGIKDTEILKGIINFLADNVGQIVNPTKISNVFKNERLSVSNHTVSRYLELLENAFLFSKVRQYDVRGKEYLRSNNKYFIVDNGLRRISVGMRGGNYSNRLENIVYTELVRRGYSVDVGRIDSKEIDFIAKRMDEVLYVQVSYELPNNKHETDNLLLVNDNYRKIVITGKYYEEKTIDGIEIVYIVDWLLED</sequence>
<evidence type="ECO:0000259" key="2">
    <source>
        <dbReference type="Pfam" id="PF13635"/>
    </source>
</evidence>
<dbReference type="RefSeq" id="WP_004820208.1">
    <property type="nucleotide sequence ID" value="NZ_UGTH01000001.1"/>
</dbReference>
<dbReference type="InterPro" id="IPR027417">
    <property type="entry name" value="P-loop_NTPase"/>
</dbReference>
<dbReference type="EMBL" id="UGTH01000001">
    <property type="protein sequence ID" value="SUB75286.1"/>
    <property type="molecule type" value="Genomic_DNA"/>
</dbReference>
<protein>
    <recommendedName>
        <fullName evidence="5">Archaeal ATPase</fullName>
    </recommendedName>
</protein>
<dbReference type="SUPFAM" id="SSF52540">
    <property type="entry name" value="P-loop containing nucleoside triphosphate hydrolases"/>
    <property type="match status" value="1"/>
</dbReference>
<evidence type="ECO:0000313" key="4">
    <source>
        <dbReference type="Proteomes" id="UP000254777"/>
    </source>
</evidence>
<dbReference type="PANTHER" id="PTHR33295">
    <property type="entry name" value="ATPASE"/>
    <property type="match status" value="1"/>
</dbReference>